<dbReference type="Pfam" id="PF00589">
    <property type="entry name" value="Phage_integrase"/>
    <property type="match status" value="1"/>
</dbReference>
<feature type="region of interest" description="Disordered" evidence="3">
    <location>
        <begin position="1"/>
        <end position="20"/>
    </location>
</feature>
<feature type="domain" description="Tyr recombinase" evidence="4">
    <location>
        <begin position="178"/>
        <end position="401"/>
    </location>
</feature>
<dbReference type="GO" id="GO:0003677">
    <property type="term" value="F:DNA binding"/>
    <property type="evidence" value="ECO:0007669"/>
    <property type="project" value="UniProtKB-KW"/>
</dbReference>
<dbReference type="CDD" id="cd01189">
    <property type="entry name" value="INT_ICEBs1_C_like"/>
    <property type="match status" value="1"/>
</dbReference>
<evidence type="ECO:0000256" key="3">
    <source>
        <dbReference type="SAM" id="MobiDB-lite"/>
    </source>
</evidence>
<dbReference type="InterPro" id="IPR011010">
    <property type="entry name" value="DNA_brk_join_enz"/>
</dbReference>
<dbReference type="GO" id="GO:0015074">
    <property type="term" value="P:DNA integration"/>
    <property type="evidence" value="ECO:0007669"/>
    <property type="project" value="InterPro"/>
</dbReference>
<feature type="region of interest" description="Disordered" evidence="3">
    <location>
        <begin position="243"/>
        <end position="284"/>
    </location>
</feature>
<dbReference type="InterPro" id="IPR010998">
    <property type="entry name" value="Integrase_recombinase_N"/>
</dbReference>
<dbReference type="InterPro" id="IPR013762">
    <property type="entry name" value="Integrase-like_cat_sf"/>
</dbReference>
<dbReference type="InterPro" id="IPR002104">
    <property type="entry name" value="Integrase_catalytic"/>
</dbReference>
<reference evidence="6" key="1">
    <citation type="submission" date="2020-05" db="EMBL/GenBank/DDBJ databases">
        <authorList>
            <person name="Chiriac C."/>
            <person name="Salcher M."/>
            <person name="Ghai R."/>
            <person name="Kavagutti S V."/>
        </authorList>
    </citation>
    <scope>NUCLEOTIDE SEQUENCE</scope>
</reference>
<keyword evidence="2" id="KW-0233">DNA recombination</keyword>
<dbReference type="AlphaFoldDB" id="A0A6J7KM65"/>
<dbReference type="InterPro" id="IPR044068">
    <property type="entry name" value="CB"/>
</dbReference>
<dbReference type="PROSITE" id="PS51898">
    <property type="entry name" value="TYR_RECOMBINASE"/>
    <property type="match status" value="1"/>
</dbReference>
<organism evidence="6">
    <name type="scientific">freshwater metagenome</name>
    <dbReference type="NCBI Taxonomy" id="449393"/>
    <lineage>
        <taxon>unclassified sequences</taxon>
        <taxon>metagenomes</taxon>
        <taxon>ecological metagenomes</taxon>
    </lineage>
</organism>
<dbReference type="PROSITE" id="PS51900">
    <property type="entry name" value="CB"/>
    <property type="match status" value="1"/>
</dbReference>
<dbReference type="EMBL" id="CAFBMW010000027">
    <property type="protein sequence ID" value="CAB4954974.1"/>
    <property type="molecule type" value="Genomic_DNA"/>
</dbReference>
<dbReference type="PANTHER" id="PTHR30349:SF91">
    <property type="entry name" value="INTA PROTEIN"/>
    <property type="match status" value="1"/>
</dbReference>
<sequence length="412" mass="46182">MSRPRQDPAQATPTPYQGKDGLWHVYVPMGWHPDGRPDRKHLRRKTRREVIQAQRRLEAQRDRGEYIHSSQDTTLGWWATHWLDDILPLAGRKAKTIDGYRSTLRVHVLPHLAGMKLSALTAEVIRSRLIEMKRAGASAHTVAATHRVLRSCLSAAVDSGRLAVNPAKKVQVEKPPEVEVVPLTVDDATCILRTVADRRNGARWSVALSLGLRQGEALGLKWTDLDLEAETVVVRRALRRETGRHGCQPDDEGQPTCWTKQGGRCPERTQGGLVTRTPKNNRSRTIPLPPGLASLLRAHKAAQAAERLQAGFLWSDEDWIFATEFGAPIDPRRDWAEWKEVLRLAGVRDARVHDARHTAATLLLANGVDTRTLMDLMGWTEHRTAQRYAHVIDPMRREAMARMGGVLFGGAE</sequence>
<keyword evidence="1" id="KW-0238">DNA-binding</keyword>
<evidence type="ECO:0000259" key="5">
    <source>
        <dbReference type="PROSITE" id="PS51900"/>
    </source>
</evidence>
<gene>
    <name evidence="6" type="ORF">UFOPK3662_02804</name>
</gene>
<dbReference type="GO" id="GO:0006310">
    <property type="term" value="P:DNA recombination"/>
    <property type="evidence" value="ECO:0007669"/>
    <property type="project" value="UniProtKB-KW"/>
</dbReference>
<dbReference type="SUPFAM" id="SSF56349">
    <property type="entry name" value="DNA breaking-rejoining enzymes"/>
    <property type="match status" value="1"/>
</dbReference>
<feature type="domain" description="Core-binding (CB)" evidence="5">
    <location>
        <begin position="73"/>
        <end position="157"/>
    </location>
</feature>
<dbReference type="Gene3D" id="1.10.150.130">
    <property type="match status" value="1"/>
</dbReference>
<accession>A0A6J7KM65</accession>
<evidence type="ECO:0000256" key="1">
    <source>
        <dbReference type="ARBA" id="ARBA00023125"/>
    </source>
</evidence>
<dbReference type="PANTHER" id="PTHR30349">
    <property type="entry name" value="PHAGE INTEGRASE-RELATED"/>
    <property type="match status" value="1"/>
</dbReference>
<dbReference type="Gene3D" id="1.10.443.10">
    <property type="entry name" value="Intergrase catalytic core"/>
    <property type="match status" value="1"/>
</dbReference>
<name>A0A6J7KM65_9ZZZZ</name>
<protein>
    <submittedName>
        <fullName evidence="6">Unannotated protein</fullName>
    </submittedName>
</protein>
<evidence type="ECO:0000259" key="4">
    <source>
        <dbReference type="PROSITE" id="PS51898"/>
    </source>
</evidence>
<dbReference type="InterPro" id="IPR050090">
    <property type="entry name" value="Tyrosine_recombinase_XerCD"/>
</dbReference>
<evidence type="ECO:0000313" key="6">
    <source>
        <dbReference type="EMBL" id="CAB4954974.1"/>
    </source>
</evidence>
<proteinExistence type="predicted"/>
<evidence type="ECO:0000256" key="2">
    <source>
        <dbReference type="ARBA" id="ARBA00023172"/>
    </source>
</evidence>